<evidence type="ECO:0000256" key="4">
    <source>
        <dbReference type="SAM" id="Phobius"/>
    </source>
</evidence>
<dbReference type="SMART" id="SM00421">
    <property type="entry name" value="HTH_LUXR"/>
    <property type="match status" value="1"/>
</dbReference>
<dbReference type="NCBIfam" id="TIGR02937">
    <property type="entry name" value="sigma70-ECF"/>
    <property type="match status" value="1"/>
</dbReference>
<keyword evidence="7" id="KW-1185">Reference proteome</keyword>
<evidence type="ECO:0000256" key="2">
    <source>
        <dbReference type="ARBA" id="ARBA00023082"/>
    </source>
</evidence>
<dbReference type="EMBL" id="QGNY01000006">
    <property type="protein sequence ID" value="PWS30505.1"/>
    <property type="molecule type" value="Genomic_DNA"/>
</dbReference>
<keyword evidence="2" id="KW-0731">Sigma factor</keyword>
<protein>
    <recommendedName>
        <fullName evidence="5">HTH cro/C1-type domain-containing protein</fullName>
    </recommendedName>
</protein>
<evidence type="ECO:0000256" key="3">
    <source>
        <dbReference type="ARBA" id="ARBA00023163"/>
    </source>
</evidence>
<dbReference type="InterPro" id="IPR014284">
    <property type="entry name" value="RNA_pol_sigma-70_dom"/>
</dbReference>
<keyword evidence="4" id="KW-0812">Transmembrane</keyword>
<dbReference type="Pfam" id="PF08281">
    <property type="entry name" value="Sigma70_r4_2"/>
    <property type="match status" value="1"/>
</dbReference>
<dbReference type="GO" id="GO:0016987">
    <property type="term" value="F:sigma factor activity"/>
    <property type="evidence" value="ECO:0007669"/>
    <property type="project" value="UniProtKB-KW"/>
</dbReference>
<name>A0A317EVI7_9SPHI</name>
<keyword evidence="1" id="KW-0805">Transcription regulation</keyword>
<organism evidence="6 7">
    <name type="scientific">Pedobacter paludis</name>
    <dbReference type="NCBI Taxonomy" id="2203212"/>
    <lineage>
        <taxon>Bacteria</taxon>
        <taxon>Pseudomonadati</taxon>
        <taxon>Bacteroidota</taxon>
        <taxon>Sphingobacteriia</taxon>
        <taxon>Sphingobacteriales</taxon>
        <taxon>Sphingobacteriaceae</taxon>
        <taxon>Pedobacter</taxon>
    </lineage>
</organism>
<dbReference type="GO" id="GO:0006352">
    <property type="term" value="P:DNA-templated transcription initiation"/>
    <property type="evidence" value="ECO:0007669"/>
    <property type="project" value="InterPro"/>
</dbReference>
<dbReference type="AlphaFoldDB" id="A0A317EVI7"/>
<dbReference type="InterPro" id="IPR039425">
    <property type="entry name" value="RNA_pol_sigma-70-like"/>
</dbReference>
<dbReference type="PANTHER" id="PTHR43133:SF46">
    <property type="entry name" value="RNA POLYMERASE SIGMA-70 FACTOR ECF SUBFAMILY"/>
    <property type="match status" value="1"/>
</dbReference>
<feature type="domain" description="HTH cro/C1-type" evidence="5">
    <location>
        <begin position="88"/>
        <end position="107"/>
    </location>
</feature>
<feature type="transmembrane region" description="Helical" evidence="4">
    <location>
        <begin position="12"/>
        <end position="34"/>
    </location>
</feature>
<dbReference type="PRINTS" id="PR00038">
    <property type="entry name" value="HTHLUXR"/>
</dbReference>
<dbReference type="GO" id="GO:0003677">
    <property type="term" value="F:DNA binding"/>
    <property type="evidence" value="ECO:0007669"/>
    <property type="project" value="InterPro"/>
</dbReference>
<reference evidence="7" key="1">
    <citation type="submission" date="2018-05" db="EMBL/GenBank/DDBJ databases">
        <title>Pedobacter paludis sp. nov., isolated from wetland soil.</title>
        <authorList>
            <person name="Zhang Y."/>
        </authorList>
    </citation>
    <scope>NUCLEOTIDE SEQUENCE [LARGE SCALE GENOMIC DNA]</scope>
    <source>
        <strain evidence="7">R-8</strain>
    </source>
</reference>
<dbReference type="PROSITE" id="PS50943">
    <property type="entry name" value="HTH_CROC1"/>
    <property type="match status" value="1"/>
</dbReference>
<gene>
    <name evidence="6" type="ORF">DF947_16330</name>
</gene>
<dbReference type="RefSeq" id="WP_109931125.1">
    <property type="nucleotide sequence ID" value="NZ_QGNY01000006.1"/>
</dbReference>
<dbReference type="InterPro" id="IPR036388">
    <property type="entry name" value="WH-like_DNA-bd_sf"/>
</dbReference>
<dbReference type="PANTHER" id="PTHR43133">
    <property type="entry name" value="RNA POLYMERASE ECF-TYPE SIGMA FACTO"/>
    <property type="match status" value="1"/>
</dbReference>
<evidence type="ECO:0000259" key="5">
    <source>
        <dbReference type="PROSITE" id="PS50943"/>
    </source>
</evidence>
<evidence type="ECO:0000256" key="1">
    <source>
        <dbReference type="ARBA" id="ARBA00023015"/>
    </source>
</evidence>
<dbReference type="OrthoDB" id="1097528at2"/>
<keyword evidence="4" id="KW-0472">Membrane</keyword>
<dbReference type="InterPro" id="IPR013324">
    <property type="entry name" value="RNA_pol_sigma_r3/r4-like"/>
</dbReference>
<keyword evidence="4" id="KW-1133">Transmembrane helix</keyword>
<sequence>MLRLWNNHETLLIQTSLSAYLAVAVKYEVINFLAKQKRYQSYASSSDLSETDNSTEDFLQLKELQDRLSKLVKSLPEKGQMVFVLSREHGLSQKQIAEKMGISQNTVETHLRRAIKRLKSGLKTILFSFFI</sequence>
<proteinExistence type="predicted"/>
<dbReference type="InterPro" id="IPR000792">
    <property type="entry name" value="Tscrpt_reg_LuxR_C"/>
</dbReference>
<accession>A0A317EVI7</accession>
<dbReference type="InterPro" id="IPR001387">
    <property type="entry name" value="Cro/C1-type_HTH"/>
</dbReference>
<dbReference type="Proteomes" id="UP000245391">
    <property type="component" value="Unassembled WGS sequence"/>
</dbReference>
<evidence type="ECO:0000313" key="6">
    <source>
        <dbReference type="EMBL" id="PWS30505.1"/>
    </source>
</evidence>
<dbReference type="Gene3D" id="1.10.10.10">
    <property type="entry name" value="Winged helix-like DNA-binding domain superfamily/Winged helix DNA-binding domain"/>
    <property type="match status" value="1"/>
</dbReference>
<keyword evidence="3" id="KW-0804">Transcription</keyword>
<comment type="caution">
    <text evidence="6">The sequence shown here is derived from an EMBL/GenBank/DDBJ whole genome shotgun (WGS) entry which is preliminary data.</text>
</comment>
<evidence type="ECO:0000313" key="7">
    <source>
        <dbReference type="Proteomes" id="UP000245391"/>
    </source>
</evidence>
<dbReference type="InterPro" id="IPR013249">
    <property type="entry name" value="RNA_pol_sigma70_r4_t2"/>
</dbReference>
<dbReference type="CDD" id="cd06171">
    <property type="entry name" value="Sigma70_r4"/>
    <property type="match status" value="1"/>
</dbReference>
<dbReference type="SUPFAM" id="SSF88659">
    <property type="entry name" value="Sigma3 and sigma4 domains of RNA polymerase sigma factors"/>
    <property type="match status" value="1"/>
</dbReference>